<dbReference type="KEGG" id="psco:LY89DRAFT_682355"/>
<reference evidence="1 2" key="1">
    <citation type="submission" date="2015-10" db="EMBL/GenBank/DDBJ databases">
        <title>Full genome of DAOMC 229536 Phialocephala scopiformis, a fungal endophyte of spruce producing the potent anti-insectan compound rugulosin.</title>
        <authorList>
            <consortium name="DOE Joint Genome Institute"/>
            <person name="Walker A.K."/>
            <person name="Frasz S.L."/>
            <person name="Seifert K.A."/>
            <person name="Miller J.D."/>
            <person name="Mondo S.J."/>
            <person name="Labutti K."/>
            <person name="Lipzen A."/>
            <person name="Dockter R."/>
            <person name="Kennedy M."/>
            <person name="Grigoriev I.V."/>
            <person name="Spatafora J.W."/>
        </authorList>
    </citation>
    <scope>NUCLEOTIDE SEQUENCE [LARGE SCALE GENOMIC DNA]</scope>
    <source>
        <strain evidence="1 2">CBS 120377</strain>
    </source>
</reference>
<proteinExistence type="predicted"/>
<dbReference type="RefSeq" id="XP_018075001.1">
    <property type="nucleotide sequence ID" value="XM_018214494.1"/>
</dbReference>
<dbReference type="Proteomes" id="UP000070700">
    <property type="component" value="Unassembled WGS sequence"/>
</dbReference>
<gene>
    <name evidence="1" type="ORF">LY89DRAFT_682355</name>
</gene>
<organism evidence="1 2">
    <name type="scientific">Mollisia scopiformis</name>
    <name type="common">Conifer needle endophyte fungus</name>
    <name type="synonym">Phialocephala scopiformis</name>
    <dbReference type="NCBI Taxonomy" id="149040"/>
    <lineage>
        <taxon>Eukaryota</taxon>
        <taxon>Fungi</taxon>
        <taxon>Dikarya</taxon>
        <taxon>Ascomycota</taxon>
        <taxon>Pezizomycotina</taxon>
        <taxon>Leotiomycetes</taxon>
        <taxon>Helotiales</taxon>
        <taxon>Mollisiaceae</taxon>
        <taxon>Mollisia</taxon>
    </lineage>
</organism>
<dbReference type="InParanoid" id="A0A194XKH8"/>
<evidence type="ECO:0000313" key="2">
    <source>
        <dbReference type="Proteomes" id="UP000070700"/>
    </source>
</evidence>
<keyword evidence="2" id="KW-1185">Reference proteome</keyword>
<evidence type="ECO:0000313" key="1">
    <source>
        <dbReference type="EMBL" id="KUJ20646.1"/>
    </source>
</evidence>
<accession>A0A194XKH8</accession>
<dbReference type="AlphaFoldDB" id="A0A194XKH8"/>
<sequence length="178" mass="19826">MGYLFRSVVHDVALHRLKEAAMRPQLTSFGMEREGVRERCGEGTYLSCFLGYSENQQDGYGTRGVSGVPVIVACEWTDRTDGDIGTGEGGWDPFGYAGPRVRCVSEGCWMEGLCCRAVWVPDRQYLDNDISLRCVMLVRRMHTPGSLSSGVQDGKEELIVSRIAFGFHCGMKGWGIKW</sequence>
<dbReference type="GeneID" id="28824220"/>
<dbReference type="EMBL" id="KQ947409">
    <property type="protein sequence ID" value="KUJ20646.1"/>
    <property type="molecule type" value="Genomic_DNA"/>
</dbReference>
<name>A0A194XKH8_MOLSC</name>
<protein>
    <submittedName>
        <fullName evidence="1">Uncharacterized protein</fullName>
    </submittedName>
</protein>